<sequence>MTENQEENKPSYAELEALYVQQVKRNEDLEGELATSTELVVDLNTRLDNATVSVELSPVIVVTHEQKKYRVIGAKFKHKGMEYAAADLSKHADVVAALVESGSELLQLVPAKAKATASK</sequence>
<reference evidence="1" key="1">
    <citation type="submission" date="2023-07" db="EMBL/GenBank/DDBJ databases">
        <authorList>
            <person name="Kim M.K."/>
        </authorList>
    </citation>
    <scope>NUCLEOTIDE SEQUENCE</scope>
    <source>
        <strain evidence="1">ASUV-10-1</strain>
    </source>
</reference>
<gene>
    <name evidence="1" type="ORF">Q5H93_14775</name>
</gene>
<name>A0ABT9BCK8_9BACT</name>
<evidence type="ECO:0000313" key="1">
    <source>
        <dbReference type="EMBL" id="MDO7876005.1"/>
    </source>
</evidence>
<evidence type="ECO:0000313" key="2">
    <source>
        <dbReference type="Proteomes" id="UP001176429"/>
    </source>
</evidence>
<protein>
    <submittedName>
        <fullName evidence="1">Uncharacterized protein</fullName>
    </submittedName>
</protein>
<accession>A0ABT9BCK8</accession>
<dbReference type="EMBL" id="JAUQSY010000009">
    <property type="protein sequence ID" value="MDO7876005.1"/>
    <property type="molecule type" value="Genomic_DNA"/>
</dbReference>
<proteinExistence type="predicted"/>
<dbReference type="Proteomes" id="UP001176429">
    <property type="component" value="Unassembled WGS sequence"/>
</dbReference>
<dbReference type="RefSeq" id="WP_305007337.1">
    <property type="nucleotide sequence ID" value="NZ_JAUQSY010000009.1"/>
</dbReference>
<organism evidence="1 2">
    <name type="scientific">Hymenobacter aranciens</name>
    <dbReference type="NCBI Taxonomy" id="3063996"/>
    <lineage>
        <taxon>Bacteria</taxon>
        <taxon>Pseudomonadati</taxon>
        <taxon>Bacteroidota</taxon>
        <taxon>Cytophagia</taxon>
        <taxon>Cytophagales</taxon>
        <taxon>Hymenobacteraceae</taxon>
        <taxon>Hymenobacter</taxon>
    </lineage>
</organism>
<comment type="caution">
    <text evidence="1">The sequence shown here is derived from an EMBL/GenBank/DDBJ whole genome shotgun (WGS) entry which is preliminary data.</text>
</comment>
<keyword evidence="2" id="KW-1185">Reference proteome</keyword>